<feature type="compositionally biased region" description="Low complexity" evidence="3">
    <location>
        <begin position="158"/>
        <end position="177"/>
    </location>
</feature>
<reference evidence="6" key="1">
    <citation type="journal article" date="2015" name="PLoS Genet.">
        <title>Genome Sequence and Transcriptome Analyses of Chrysochromulina tobin: Metabolic Tools for Enhanced Algal Fitness in the Prominent Order Prymnesiales (Haptophyceae).</title>
        <authorList>
            <person name="Hovde B.T."/>
            <person name="Deodato C.R."/>
            <person name="Hunsperger H.M."/>
            <person name="Ryken S.A."/>
            <person name="Yost W."/>
            <person name="Jha R.K."/>
            <person name="Patterson J."/>
            <person name="Monnat R.J. Jr."/>
            <person name="Barlow S.B."/>
            <person name="Starkenburg S.R."/>
            <person name="Cattolico R.A."/>
        </authorList>
    </citation>
    <scope>NUCLEOTIDE SEQUENCE</scope>
    <source>
        <strain evidence="6">CCMP291</strain>
    </source>
</reference>
<keyword evidence="2" id="KW-0539">Nucleus</keyword>
<evidence type="ECO:0000313" key="5">
    <source>
        <dbReference type="EMBL" id="KOO27663.1"/>
    </source>
</evidence>
<evidence type="ECO:0000256" key="3">
    <source>
        <dbReference type="SAM" id="MobiDB-lite"/>
    </source>
</evidence>
<feature type="compositionally biased region" description="Gly residues" evidence="3">
    <location>
        <begin position="375"/>
        <end position="385"/>
    </location>
</feature>
<protein>
    <submittedName>
        <fullName evidence="5">Chromobox protein 1</fullName>
    </submittedName>
</protein>
<comment type="caution">
    <text evidence="5">The sequence shown here is derived from an EMBL/GenBank/DDBJ whole genome shotgun (WGS) entry which is preliminary data.</text>
</comment>
<accession>A0A0M0JN25</accession>
<dbReference type="CDD" id="cd00024">
    <property type="entry name" value="CD_CSD"/>
    <property type="match status" value="1"/>
</dbReference>
<dbReference type="AlphaFoldDB" id="A0A0M0JN25"/>
<dbReference type="InterPro" id="IPR000953">
    <property type="entry name" value="Chromo/chromo_shadow_dom"/>
</dbReference>
<dbReference type="InterPro" id="IPR023779">
    <property type="entry name" value="Chromodomain_CS"/>
</dbReference>
<feature type="region of interest" description="Disordered" evidence="3">
    <location>
        <begin position="151"/>
        <end position="190"/>
    </location>
</feature>
<dbReference type="PROSITE" id="PS00598">
    <property type="entry name" value="CHROMO_1"/>
    <property type="match status" value="1"/>
</dbReference>
<proteinExistence type="predicted"/>
<dbReference type="SMART" id="SM00298">
    <property type="entry name" value="CHROMO"/>
    <property type="match status" value="1"/>
</dbReference>
<evidence type="ECO:0000259" key="4">
    <source>
        <dbReference type="PROSITE" id="PS50013"/>
    </source>
</evidence>
<keyword evidence="6" id="KW-1185">Reference proteome</keyword>
<dbReference type="OrthoDB" id="1918685at2759"/>
<dbReference type="InterPro" id="IPR023780">
    <property type="entry name" value="Chromo_domain"/>
</dbReference>
<sequence length="401" mass="40912">MEQSEEAAAAAAASEAAARAWTGICRLTEKCVLQSGHEGECRIGAMEEQDYEVEKILAQRQRGRKVEYLIKWLNWPDEDSTWEPASALTECPEIFAAWNEANPAPPARSSSTASAASSTSGDRKKKKQQQPAVEPADASAASLAAGVCGKPSQPFAGSPPSASLPLPRSASTTSAASRGGDPEREELDSARVDRMLFEGASASGWRILEAHKGSAKKAQWKYLAPSGMTYTSKGQVALHIQETLGLQAMATPEATLEAPRLPGSQAQLATQPGGSAPSEEAPLALATASLRVALAAAVASVAAAEGVLPAHEGVLPAHEGAMSAHESAMSAHEDAAAEGVLPAHEGASKRATNGSATHGSHASECAGRRDSAHDGGTGTGTGTCTGTGTSTCTGTGIGGGR</sequence>
<dbReference type="PANTHER" id="PTHR22812">
    <property type="entry name" value="CHROMOBOX PROTEIN"/>
    <property type="match status" value="1"/>
</dbReference>
<comment type="subcellular location">
    <subcellularLocation>
        <location evidence="1">Nucleus</location>
    </subcellularLocation>
</comment>
<name>A0A0M0JN25_9EUKA</name>
<evidence type="ECO:0000256" key="2">
    <source>
        <dbReference type="ARBA" id="ARBA00023242"/>
    </source>
</evidence>
<dbReference type="SUPFAM" id="SSF54160">
    <property type="entry name" value="Chromo domain-like"/>
    <property type="match status" value="1"/>
</dbReference>
<dbReference type="Proteomes" id="UP000037460">
    <property type="component" value="Unassembled WGS sequence"/>
</dbReference>
<dbReference type="Gene3D" id="2.40.50.40">
    <property type="match status" value="1"/>
</dbReference>
<feature type="region of interest" description="Disordered" evidence="3">
    <location>
        <begin position="101"/>
        <end position="138"/>
    </location>
</feature>
<dbReference type="GO" id="GO:0005634">
    <property type="term" value="C:nucleus"/>
    <property type="evidence" value="ECO:0007669"/>
    <property type="project" value="UniProtKB-SubCell"/>
</dbReference>
<evidence type="ECO:0000256" key="1">
    <source>
        <dbReference type="ARBA" id="ARBA00004123"/>
    </source>
</evidence>
<dbReference type="InterPro" id="IPR051219">
    <property type="entry name" value="Heterochromatin_chromo-domain"/>
</dbReference>
<feature type="compositionally biased region" description="Polar residues" evidence="3">
    <location>
        <begin position="350"/>
        <end position="360"/>
    </location>
</feature>
<dbReference type="Pfam" id="PF00385">
    <property type="entry name" value="Chromo"/>
    <property type="match status" value="1"/>
</dbReference>
<evidence type="ECO:0000313" key="6">
    <source>
        <dbReference type="Proteomes" id="UP000037460"/>
    </source>
</evidence>
<dbReference type="EMBL" id="JWZX01002688">
    <property type="protein sequence ID" value="KOO27663.1"/>
    <property type="molecule type" value="Genomic_DNA"/>
</dbReference>
<dbReference type="InterPro" id="IPR016197">
    <property type="entry name" value="Chromo-like_dom_sf"/>
</dbReference>
<feature type="domain" description="Chromo" evidence="4">
    <location>
        <begin position="51"/>
        <end position="110"/>
    </location>
</feature>
<feature type="region of interest" description="Disordered" evidence="3">
    <location>
        <begin position="348"/>
        <end position="401"/>
    </location>
</feature>
<gene>
    <name evidence="5" type="ORF">Ctob_012730</name>
</gene>
<dbReference type="PROSITE" id="PS50013">
    <property type="entry name" value="CHROMO_2"/>
    <property type="match status" value="1"/>
</dbReference>
<organism evidence="5 6">
    <name type="scientific">Chrysochromulina tobinii</name>
    <dbReference type="NCBI Taxonomy" id="1460289"/>
    <lineage>
        <taxon>Eukaryota</taxon>
        <taxon>Haptista</taxon>
        <taxon>Haptophyta</taxon>
        <taxon>Prymnesiophyceae</taxon>
        <taxon>Prymnesiales</taxon>
        <taxon>Chrysochromulinaceae</taxon>
        <taxon>Chrysochromulina</taxon>
    </lineage>
</organism>
<feature type="compositionally biased region" description="Low complexity" evidence="3">
    <location>
        <begin position="101"/>
        <end position="120"/>
    </location>
</feature>